<dbReference type="EMBL" id="GBRH01264538">
    <property type="protein sequence ID" value="JAD33357.1"/>
    <property type="molecule type" value="Transcribed_RNA"/>
</dbReference>
<sequence>MQILGHLSDPITRDCDYRKALFTQP</sequence>
<name>A0A0A8ZEP5_ARUDO</name>
<organism evidence="1">
    <name type="scientific">Arundo donax</name>
    <name type="common">Giant reed</name>
    <name type="synonym">Donax arundinaceus</name>
    <dbReference type="NCBI Taxonomy" id="35708"/>
    <lineage>
        <taxon>Eukaryota</taxon>
        <taxon>Viridiplantae</taxon>
        <taxon>Streptophyta</taxon>
        <taxon>Embryophyta</taxon>
        <taxon>Tracheophyta</taxon>
        <taxon>Spermatophyta</taxon>
        <taxon>Magnoliopsida</taxon>
        <taxon>Liliopsida</taxon>
        <taxon>Poales</taxon>
        <taxon>Poaceae</taxon>
        <taxon>PACMAD clade</taxon>
        <taxon>Arundinoideae</taxon>
        <taxon>Arundineae</taxon>
        <taxon>Arundo</taxon>
    </lineage>
</organism>
<proteinExistence type="predicted"/>
<accession>A0A0A8ZEP5</accession>
<protein>
    <submittedName>
        <fullName evidence="1">Uncharacterized protein</fullName>
    </submittedName>
</protein>
<evidence type="ECO:0000313" key="1">
    <source>
        <dbReference type="EMBL" id="JAD33357.1"/>
    </source>
</evidence>
<dbReference type="AlphaFoldDB" id="A0A0A8ZEP5"/>
<reference evidence="1" key="1">
    <citation type="submission" date="2014-09" db="EMBL/GenBank/DDBJ databases">
        <authorList>
            <person name="Magalhaes I.L.F."/>
            <person name="Oliveira U."/>
            <person name="Santos F.R."/>
            <person name="Vidigal T.H.D.A."/>
            <person name="Brescovit A.D."/>
            <person name="Santos A.J."/>
        </authorList>
    </citation>
    <scope>NUCLEOTIDE SEQUENCE</scope>
    <source>
        <tissue evidence="1">Shoot tissue taken approximately 20 cm above the soil surface</tissue>
    </source>
</reference>
<reference evidence="1" key="2">
    <citation type="journal article" date="2015" name="Data Brief">
        <title>Shoot transcriptome of the giant reed, Arundo donax.</title>
        <authorList>
            <person name="Barrero R.A."/>
            <person name="Guerrero F.D."/>
            <person name="Moolhuijzen P."/>
            <person name="Goolsby J.A."/>
            <person name="Tidwell J."/>
            <person name="Bellgard S.E."/>
            <person name="Bellgard M.I."/>
        </authorList>
    </citation>
    <scope>NUCLEOTIDE SEQUENCE</scope>
    <source>
        <tissue evidence="1">Shoot tissue taken approximately 20 cm above the soil surface</tissue>
    </source>
</reference>